<comment type="caution">
    <text evidence="1">The sequence shown here is derived from an EMBL/GenBank/DDBJ whole genome shotgun (WGS) entry which is preliminary data.</text>
</comment>
<dbReference type="AlphaFoldDB" id="A0AA47M5E4"/>
<evidence type="ECO:0000313" key="2">
    <source>
        <dbReference type="Proteomes" id="UP001174136"/>
    </source>
</evidence>
<dbReference type="Proteomes" id="UP001174136">
    <property type="component" value="Unassembled WGS sequence"/>
</dbReference>
<dbReference type="EMBL" id="JAOPHQ010005764">
    <property type="protein sequence ID" value="KAK0133977.1"/>
    <property type="molecule type" value="Genomic_DNA"/>
</dbReference>
<name>A0AA47M5E4_MERPO</name>
<accession>A0AA47M5E4</accession>
<evidence type="ECO:0000313" key="1">
    <source>
        <dbReference type="EMBL" id="KAK0133977.1"/>
    </source>
</evidence>
<sequence length="157" mass="17460">MDFRKTKCGTQTSIHINGTEVERVTSFKFLGVHICGHPNPGQEAHQRLLFLRTLKKVHLSHQILRILTNCITIWYGNWDRKALQRVVKTAQCITGSSLHSIKAVQQKRYLRCAALSRTVLTPATDCFTYSPLGGVTGLCIPEPAGSRTASSLRLSPC</sequence>
<keyword evidence="2" id="KW-1185">Reference proteome</keyword>
<gene>
    <name evidence="1" type="ORF">N1851_030464</name>
</gene>
<organism evidence="1 2">
    <name type="scientific">Merluccius polli</name>
    <name type="common">Benguela hake</name>
    <name type="synonym">Merluccius cadenati</name>
    <dbReference type="NCBI Taxonomy" id="89951"/>
    <lineage>
        <taxon>Eukaryota</taxon>
        <taxon>Metazoa</taxon>
        <taxon>Chordata</taxon>
        <taxon>Craniata</taxon>
        <taxon>Vertebrata</taxon>
        <taxon>Euteleostomi</taxon>
        <taxon>Actinopterygii</taxon>
        <taxon>Neopterygii</taxon>
        <taxon>Teleostei</taxon>
        <taxon>Neoteleostei</taxon>
        <taxon>Acanthomorphata</taxon>
        <taxon>Zeiogadaria</taxon>
        <taxon>Gadariae</taxon>
        <taxon>Gadiformes</taxon>
        <taxon>Gadoidei</taxon>
        <taxon>Merlucciidae</taxon>
        <taxon>Merluccius</taxon>
    </lineage>
</organism>
<protein>
    <submittedName>
        <fullName evidence="1">Uncharacterized protein</fullName>
    </submittedName>
</protein>
<reference evidence="1" key="1">
    <citation type="journal article" date="2023" name="Front. Mar. Sci.">
        <title>A new Merluccius polli reference genome to investigate the effects of global change in West African waters.</title>
        <authorList>
            <person name="Mateo J.L."/>
            <person name="Blanco-Fernandez C."/>
            <person name="Garcia-Vazquez E."/>
            <person name="Machado-Schiaffino G."/>
        </authorList>
    </citation>
    <scope>NUCLEOTIDE SEQUENCE</scope>
    <source>
        <strain evidence="1">C29</strain>
        <tissue evidence="1">Fin</tissue>
    </source>
</reference>
<proteinExistence type="predicted"/>